<protein>
    <submittedName>
        <fullName evidence="3">Uncharacterized protein</fullName>
    </submittedName>
</protein>
<keyword evidence="2" id="KW-0472">Membrane</keyword>
<reference evidence="3" key="1">
    <citation type="journal article" date="2023" name="G3 (Bethesda)">
        <title>A reference genome for the long-term kleptoplast-retaining sea slug Elysia crispata morphotype clarki.</title>
        <authorList>
            <person name="Eastman K.E."/>
            <person name="Pendleton A.L."/>
            <person name="Shaikh M.A."/>
            <person name="Suttiyut T."/>
            <person name="Ogas R."/>
            <person name="Tomko P."/>
            <person name="Gavelis G."/>
            <person name="Widhalm J.R."/>
            <person name="Wisecaver J.H."/>
        </authorList>
    </citation>
    <scope>NUCLEOTIDE SEQUENCE</scope>
    <source>
        <strain evidence="3">ECLA1</strain>
    </source>
</reference>
<evidence type="ECO:0000256" key="1">
    <source>
        <dbReference type="SAM" id="MobiDB-lite"/>
    </source>
</evidence>
<dbReference type="AlphaFoldDB" id="A0AAE0ZPP4"/>
<keyword evidence="2" id="KW-1133">Transmembrane helix</keyword>
<evidence type="ECO:0000313" key="3">
    <source>
        <dbReference type="EMBL" id="KAK3772761.1"/>
    </source>
</evidence>
<evidence type="ECO:0000256" key="2">
    <source>
        <dbReference type="SAM" id="Phobius"/>
    </source>
</evidence>
<comment type="caution">
    <text evidence="3">The sequence shown here is derived from an EMBL/GenBank/DDBJ whole genome shotgun (WGS) entry which is preliminary data.</text>
</comment>
<sequence>MELTIATGKASMSLRACHLVSIRRSVIDWQVISCPGPQPPVPGFSRVLSTTPAADMKPAIFVLPLLALLLLTLGGCLSLDLDPQQAQRKILRQRLLSDLSDVLTDAALVPQVGRQSSPENAVERTGMGTSSKWGDISGAKVSKREEDSWENINTMMADIVSAVAYLEDERRHNTDFSDKRSLRRRQHNFVRIGKRTFADFPDKRSPRPGYGFVRIGKGNIADLPDKRSPRPGYGFVRIGKGNIADLPDKRSPRPGYGFVRIGKRSIADLPEKRSLSQHNFVRIGKRKVADCGSSDCV</sequence>
<keyword evidence="2" id="KW-0812">Transmembrane</keyword>
<proteinExistence type="predicted"/>
<gene>
    <name evidence="3" type="ORF">RRG08_049251</name>
</gene>
<name>A0AAE0ZPP4_9GAST</name>
<evidence type="ECO:0000313" key="4">
    <source>
        <dbReference type="Proteomes" id="UP001283361"/>
    </source>
</evidence>
<accession>A0AAE0ZPP4</accession>
<feature type="transmembrane region" description="Helical" evidence="2">
    <location>
        <begin position="59"/>
        <end position="79"/>
    </location>
</feature>
<keyword evidence="4" id="KW-1185">Reference proteome</keyword>
<feature type="region of interest" description="Disordered" evidence="1">
    <location>
        <begin position="114"/>
        <end position="137"/>
    </location>
</feature>
<organism evidence="3 4">
    <name type="scientific">Elysia crispata</name>
    <name type="common">lettuce slug</name>
    <dbReference type="NCBI Taxonomy" id="231223"/>
    <lineage>
        <taxon>Eukaryota</taxon>
        <taxon>Metazoa</taxon>
        <taxon>Spiralia</taxon>
        <taxon>Lophotrochozoa</taxon>
        <taxon>Mollusca</taxon>
        <taxon>Gastropoda</taxon>
        <taxon>Heterobranchia</taxon>
        <taxon>Euthyneura</taxon>
        <taxon>Panpulmonata</taxon>
        <taxon>Sacoglossa</taxon>
        <taxon>Placobranchoidea</taxon>
        <taxon>Plakobranchidae</taxon>
        <taxon>Elysia</taxon>
    </lineage>
</organism>
<dbReference type="EMBL" id="JAWDGP010003606">
    <property type="protein sequence ID" value="KAK3772761.1"/>
    <property type="molecule type" value="Genomic_DNA"/>
</dbReference>
<dbReference type="Proteomes" id="UP001283361">
    <property type="component" value="Unassembled WGS sequence"/>
</dbReference>